<dbReference type="EMBL" id="JBJJXI010000134">
    <property type="protein sequence ID" value="KAL3388337.1"/>
    <property type="molecule type" value="Genomic_DNA"/>
</dbReference>
<evidence type="ECO:0000256" key="1">
    <source>
        <dbReference type="SAM" id="MobiDB-lite"/>
    </source>
</evidence>
<evidence type="ECO:0008006" key="4">
    <source>
        <dbReference type="Google" id="ProtNLM"/>
    </source>
</evidence>
<dbReference type="PANTHER" id="PTHR47331">
    <property type="entry name" value="PHD-TYPE DOMAIN-CONTAINING PROTEIN"/>
    <property type="match status" value="1"/>
</dbReference>
<sequence>MAEFKTMLKDQATTAKLVENFETNTKKLGEVYRHASAAIIDDFDIAAEAHSPKFGGRQSEWDSFKSLFTSMVKDSPSQSSTGIDGFSALSYSILDNQTREPWEQYLPADAVPPSYDKLIKFLENRVQALDTANCPDPDNSQRQTKTSKEVTQRSKSASVYHTSGSDPPTRRSTKCSLCAMEHRLGSCPEFNALTLDQRWKYTRDHNLCFNCFSESHKGSDCPFALNCRMCKQAHHTKLHRNQAKPEDSSSTRHK</sequence>
<accession>A0ABD2W640</accession>
<keyword evidence="3" id="KW-1185">Reference proteome</keyword>
<organism evidence="2 3">
    <name type="scientific">Trichogramma kaykai</name>
    <dbReference type="NCBI Taxonomy" id="54128"/>
    <lineage>
        <taxon>Eukaryota</taxon>
        <taxon>Metazoa</taxon>
        <taxon>Ecdysozoa</taxon>
        <taxon>Arthropoda</taxon>
        <taxon>Hexapoda</taxon>
        <taxon>Insecta</taxon>
        <taxon>Pterygota</taxon>
        <taxon>Neoptera</taxon>
        <taxon>Endopterygota</taxon>
        <taxon>Hymenoptera</taxon>
        <taxon>Apocrita</taxon>
        <taxon>Proctotrupomorpha</taxon>
        <taxon>Chalcidoidea</taxon>
        <taxon>Trichogrammatidae</taxon>
        <taxon>Trichogramma</taxon>
    </lineage>
</organism>
<gene>
    <name evidence="2" type="ORF">TKK_016566</name>
</gene>
<feature type="compositionally biased region" description="Polar residues" evidence="1">
    <location>
        <begin position="153"/>
        <end position="166"/>
    </location>
</feature>
<feature type="region of interest" description="Disordered" evidence="1">
    <location>
        <begin position="131"/>
        <end position="171"/>
    </location>
</feature>
<name>A0ABD2W640_9HYME</name>
<protein>
    <recommendedName>
        <fullName evidence="4">CCHC-type domain-containing protein</fullName>
    </recommendedName>
</protein>
<comment type="caution">
    <text evidence="2">The sequence shown here is derived from an EMBL/GenBank/DDBJ whole genome shotgun (WGS) entry which is preliminary data.</text>
</comment>
<dbReference type="PANTHER" id="PTHR47331:SF1">
    <property type="entry name" value="GAG-LIKE PROTEIN"/>
    <property type="match status" value="1"/>
</dbReference>
<dbReference type="Proteomes" id="UP001627154">
    <property type="component" value="Unassembled WGS sequence"/>
</dbReference>
<evidence type="ECO:0000313" key="2">
    <source>
        <dbReference type="EMBL" id="KAL3388337.1"/>
    </source>
</evidence>
<proteinExistence type="predicted"/>
<evidence type="ECO:0000313" key="3">
    <source>
        <dbReference type="Proteomes" id="UP001627154"/>
    </source>
</evidence>
<reference evidence="2 3" key="1">
    <citation type="journal article" date="2024" name="bioRxiv">
        <title>A reference genome for Trichogramma kaykai: A tiny desert-dwelling parasitoid wasp with competing sex-ratio distorters.</title>
        <authorList>
            <person name="Culotta J."/>
            <person name="Lindsey A.R."/>
        </authorList>
    </citation>
    <scope>NUCLEOTIDE SEQUENCE [LARGE SCALE GENOMIC DNA]</scope>
    <source>
        <strain evidence="2 3">KSX58</strain>
    </source>
</reference>
<dbReference type="AlphaFoldDB" id="A0ABD2W640"/>